<evidence type="ECO:0000313" key="16">
    <source>
        <dbReference type="Proteomes" id="UP000504628"/>
    </source>
</evidence>
<dbReference type="GO" id="GO:0005778">
    <property type="term" value="C:peroxisomal membrane"/>
    <property type="evidence" value="ECO:0007669"/>
    <property type="project" value="UniProtKB-SubCell"/>
</dbReference>
<evidence type="ECO:0000256" key="9">
    <source>
        <dbReference type="ARBA" id="ARBA00023140"/>
    </source>
</evidence>
<evidence type="ECO:0000256" key="12">
    <source>
        <dbReference type="ARBA" id="ARBA00024424"/>
    </source>
</evidence>
<evidence type="ECO:0000256" key="4">
    <source>
        <dbReference type="ARBA" id="ARBA00006679"/>
    </source>
</evidence>
<organism evidence="16 17">
    <name type="scientific">Phyllostomus discolor</name>
    <name type="common">pale spear-nosed bat</name>
    <dbReference type="NCBI Taxonomy" id="89673"/>
    <lineage>
        <taxon>Eukaryota</taxon>
        <taxon>Metazoa</taxon>
        <taxon>Chordata</taxon>
        <taxon>Craniata</taxon>
        <taxon>Vertebrata</taxon>
        <taxon>Euteleostomi</taxon>
        <taxon>Mammalia</taxon>
        <taxon>Eutheria</taxon>
        <taxon>Laurasiatheria</taxon>
        <taxon>Chiroptera</taxon>
        <taxon>Yangochiroptera</taxon>
        <taxon>Phyllostomidae</taxon>
        <taxon>Phyllostominae</taxon>
        <taxon>Phyllostomus</taxon>
    </lineage>
</organism>
<evidence type="ECO:0000256" key="3">
    <source>
        <dbReference type="ARBA" id="ARBA00004585"/>
    </source>
</evidence>
<comment type="similarity">
    <text evidence="4">Belongs to the DoxX family.</text>
</comment>
<sequence length="177" mass="19382">MASPRIVLVMILLVAALGLFFAFMGTIKLTPSLSKDAYKEMKHANKNYVRALPLLKMGINAIPLGKSTAALEVACGIVMNLVPGCPTDMANVFLLLLVLSVLFFHQLLGDPLKCYDHPLVFGILPCRMRTACRLEDHSSENKPSPLANEGNVGGDVWEAEEQPFLYDKAPQGKRKLS</sequence>
<feature type="transmembrane region" description="Helical" evidence="15">
    <location>
        <begin position="89"/>
        <end position="108"/>
    </location>
</feature>
<dbReference type="AlphaFoldDB" id="A0A6J2N6P1"/>
<protein>
    <recommendedName>
        <fullName evidence="12">Novel acetylcholine receptor chaperone</fullName>
    </recommendedName>
</protein>
<keyword evidence="6" id="KW-0256">Endoplasmic reticulum</keyword>
<dbReference type="RefSeq" id="XP_028385610.1">
    <property type="nucleotide sequence ID" value="XM_028529809.1"/>
</dbReference>
<dbReference type="InterPro" id="IPR040399">
    <property type="entry name" value="TMEM35A/B"/>
</dbReference>
<accession>A0A6J2N6P1</accession>
<keyword evidence="7 15" id="KW-1133">Transmembrane helix</keyword>
<dbReference type="PANTHER" id="PTHR13163">
    <property type="entry name" value="SPINAL CORD EXPRESSION PROTEIN 4"/>
    <property type="match status" value="1"/>
</dbReference>
<evidence type="ECO:0000313" key="17">
    <source>
        <dbReference type="RefSeq" id="XP_028385610.1"/>
    </source>
</evidence>
<evidence type="ECO:0000256" key="15">
    <source>
        <dbReference type="SAM" id="Phobius"/>
    </source>
</evidence>
<keyword evidence="8 15" id="KW-0472">Membrane</keyword>
<evidence type="ECO:0000256" key="1">
    <source>
        <dbReference type="ARBA" id="ARBA00004477"/>
    </source>
</evidence>
<dbReference type="PANTHER" id="PTHR13163:SF0">
    <property type="entry name" value="NOVEL ACETYLCHOLINE RECEPTOR CHAPERONE"/>
    <property type="match status" value="1"/>
</dbReference>
<dbReference type="InParanoid" id="A0A6J2N6P1"/>
<evidence type="ECO:0000256" key="6">
    <source>
        <dbReference type="ARBA" id="ARBA00022824"/>
    </source>
</evidence>
<evidence type="ECO:0000256" key="10">
    <source>
        <dbReference type="ARBA" id="ARBA00023186"/>
    </source>
</evidence>
<feature type="transmembrane region" description="Helical" evidence="15">
    <location>
        <begin position="7"/>
        <end position="27"/>
    </location>
</feature>
<dbReference type="OrthoDB" id="432685at2759"/>
<dbReference type="GO" id="GO:0005789">
    <property type="term" value="C:endoplasmic reticulum membrane"/>
    <property type="evidence" value="ECO:0007669"/>
    <property type="project" value="UniProtKB-SubCell"/>
</dbReference>
<keyword evidence="9" id="KW-0576">Peroxisome</keyword>
<dbReference type="GO" id="GO:0051131">
    <property type="term" value="P:chaperone-mediated protein complex assembly"/>
    <property type="evidence" value="ECO:0007669"/>
    <property type="project" value="TreeGrafter"/>
</dbReference>
<keyword evidence="10" id="KW-0143">Chaperone</keyword>
<evidence type="ECO:0000256" key="5">
    <source>
        <dbReference type="ARBA" id="ARBA00022692"/>
    </source>
</evidence>
<dbReference type="GO" id="GO:2000010">
    <property type="term" value="P:positive regulation of protein localization to cell surface"/>
    <property type="evidence" value="ECO:0007669"/>
    <property type="project" value="TreeGrafter"/>
</dbReference>
<evidence type="ECO:0000256" key="7">
    <source>
        <dbReference type="ARBA" id="ARBA00022989"/>
    </source>
</evidence>
<proteinExistence type="inferred from homology"/>
<comment type="subcellular location">
    <subcellularLocation>
        <location evidence="2">Cytoplasmic vesicle</location>
    </subcellularLocation>
    <subcellularLocation>
        <location evidence="1">Endoplasmic reticulum membrane</location>
        <topology evidence="1">Multi-pass membrane protein</topology>
    </subcellularLocation>
    <subcellularLocation>
        <location evidence="3">Peroxisome membrane</location>
        <topology evidence="3">Multi-pass membrane protein</topology>
    </subcellularLocation>
</comment>
<dbReference type="GeneID" id="114511140"/>
<dbReference type="KEGG" id="pdic:114511140"/>
<evidence type="ECO:0000256" key="11">
    <source>
        <dbReference type="ARBA" id="ARBA00023329"/>
    </source>
</evidence>
<dbReference type="GO" id="GO:0030548">
    <property type="term" value="F:acetylcholine receptor regulator activity"/>
    <property type="evidence" value="ECO:0007669"/>
    <property type="project" value="TreeGrafter"/>
</dbReference>
<evidence type="ECO:0000256" key="2">
    <source>
        <dbReference type="ARBA" id="ARBA00004541"/>
    </source>
</evidence>
<comment type="function">
    <text evidence="13">Molecular chaperone which mediates the proper assembly and functional expression of the nicotinic acetylcholine receptors (nAChRs) throughout the brain. Essential for the proper folding, assembly, function and surface trafficking of alpha-7 (CHRNA7), alpha-4-beta-2, alpha-3-beta-2 and alpha-3-beta-4 receptors. Stably associates with ribophorin-1 (RPN1) and ribophorin-2 (RPN2) (components of the oligosaccharyl transferase (OST) complex) and with calnexin (CANX), both of which are critical for NACHO-mediated effects on CHRNA7 assembly and function. Facilitates the proper folding and assembly of alpha-6-beta-2 and alpha-6-beta-2-beta-3 receptors and acts at early stages of the nAChRs subunit assembly. Promotes the expression of the alpha-4(2):beta-2(3) stoichiometric form over the alpha-4(3):beta-2(2) form.</text>
</comment>
<evidence type="ECO:0000256" key="14">
    <source>
        <dbReference type="ARBA" id="ARBA00047126"/>
    </source>
</evidence>
<name>A0A6J2N6P1_9CHIR</name>
<keyword evidence="11" id="KW-0968">Cytoplasmic vesicle</keyword>
<gene>
    <name evidence="17" type="primary">LOC114511140</name>
</gene>
<reference evidence="17" key="1">
    <citation type="submission" date="2025-08" db="UniProtKB">
        <authorList>
            <consortium name="RefSeq"/>
        </authorList>
    </citation>
    <scope>IDENTIFICATION</scope>
    <source>
        <tissue evidence="17">Muscle</tissue>
    </source>
</reference>
<comment type="subunit">
    <text evidence="14">May interact with NGFR. Interacts with RPN1, RPN2 and CANX.</text>
</comment>
<dbReference type="GO" id="GO:0031410">
    <property type="term" value="C:cytoplasmic vesicle"/>
    <property type="evidence" value="ECO:0007669"/>
    <property type="project" value="UniProtKB-SubCell"/>
</dbReference>
<keyword evidence="16" id="KW-1185">Reference proteome</keyword>
<keyword evidence="5 15" id="KW-0812">Transmembrane</keyword>
<evidence type="ECO:0000256" key="8">
    <source>
        <dbReference type="ARBA" id="ARBA00023136"/>
    </source>
</evidence>
<evidence type="ECO:0000256" key="13">
    <source>
        <dbReference type="ARBA" id="ARBA00046118"/>
    </source>
</evidence>
<dbReference type="Proteomes" id="UP000504628">
    <property type="component" value="Chromosome 12"/>
</dbReference>